<accession>A0A914Z4T8</accession>
<dbReference type="WBParaSite" id="PSU_v2.g6999.t1">
    <property type="protein sequence ID" value="PSU_v2.g6999.t1"/>
    <property type="gene ID" value="PSU_v2.g6999"/>
</dbReference>
<organism evidence="2 3">
    <name type="scientific">Panagrolaimus superbus</name>
    <dbReference type="NCBI Taxonomy" id="310955"/>
    <lineage>
        <taxon>Eukaryota</taxon>
        <taxon>Metazoa</taxon>
        <taxon>Ecdysozoa</taxon>
        <taxon>Nematoda</taxon>
        <taxon>Chromadorea</taxon>
        <taxon>Rhabditida</taxon>
        <taxon>Tylenchina</taxon>
        <taxon>Panagrolaimomorpha</taxon>
        <taxon>Panagrolaimoidea</taxon>
        <taxon>Panagrolaimidae</taxon>
        <taxon>Panagrolaimus</taxon>
    </lineage>
</organism>
<dbReference type="AlphaFoldDB" id="A0A914Z4T8"/>
<name>A0A914Z4T8_9BILA</name>
<evidence type="ECO:0000313" key="3">
    <source>
        <dbReference type="WBParaSite" id="PSU_v2.g6999.t1"/>
    </source>
</evidence>
<protein>
    <submittedName>
        <fullName evidence="3">Uncharacterized protein</fullName>
    </submittedName>
</protein>
<reference evidence="3" key="1">
    <citation type="submission" date="2022-11" db="UniProtKB">
        <authorList>
            <consortium name="WormBaseParasite"/>
        </authorList>
    </citation>
    <scope>IDENTIFICATION</scope>
</reference>
<evidence type="ECO:0000256" key="1">
    <source>
        <dbReference type="SAM" id="MobiDB-lite"/>
    </source>
</evidence>
<sequence>MTRRKSKRSEHASATATESESDTSTMPMYKQAILRMCQFQIRICSKLIEIHCLKNPDEPETLKHAARRTILNENSQPLKVIDSLVDTLPRELLTFLRVGIPPWKVYLTTKL</sequence>
<dbReference type="Proteomes" id="UP000887577">
    <property type="component" value="Unplaced"/>
</dbReference>
<keyword evidence="2" id="KW-1185">Reference proteome</keyword>
<evidence type="ECO:0000313" key="2">
    <source>
        <dbReference type="Proteomes" id="UP000887577"/>
    </source>
</evidence>
<feature type="region of interest" description="Disordered" evidence="1">
    <location>
        <begin position="1"/>
        <end position="25"/>
    </location>
</feature>
<feature type="compositionally biased region" description="Low complexity" evidence="1">
    <location>
        <begin position="12"/>
        <end position="25"/>
    </location>
</feature>
<proteinExistence type="predicted"/>